<keyword evidence="3" id="KW-1185">Reference proteome</keyword>
<evidence type="ECO:0000313" key="2">
    <source>
        <dbReference type="EMBL" id="NMH77737.1"/>
    </source>
</evidence>
<dbReference type="EMBL" id="JAAXKY010000029">
    <property type="protein sequence ID" value="NMH77737.1"/>
    <property type="molecule type" value="Genomic_DNA"/>
</dbReference>
<evidence type="ECO:0000313" key="3">
    <source>
        <dbReference type="Proteomes" id="UP001296706"/>
    </source>
</evidence>
<reference evidence="2 3" key="1">
    <citation type="submission" date="2020-04" db="EMBL/GenBank/DDBJ databases">
        <authorList>
            <person name="Klaysubun C."/>
            <person name="Duangmal K."/>
            <person name="Lipun K."/>
        </authorList>
    </citation>
    <scope>NUCLEOTIDE SEQUENCE [LARGE SCALE GENOMIC DNA]</scope>
    <source>
        <strain evidence="2 3">JCM 11839</strain>
    </source>
</reference>
<evidence type="ECO:0008006" key="4">
    <source>
        <dbReference type="Google" id="ProtNLM"/>
    </source>
</evidence>
<feature type="region of interest" description="Disordered" evidence="1">
    <location>
        <begin position="60"/>
        <end position="83"/>
    </location>
</feature>
<protein>
    <recommendedName>
        <fullName evidence="4">Transposase</fullName>
    </recommendedName>
</protein>
<proteinExistence type="predicted"/>
<organism evidence="2 3">
    <name type="scientific">Pseudonocardia xinjiangensis</name>
    <dbReference type="NCBI Taxonomy" id="75289"/>
    <lineage>
        <taxon>Bacteria</taxon>
        <taxon>Bacillati</taxon>
        <taxon>Actinomycetota</taxon>
        <taxon>Actinomycetes</taxon>
        <taxon>Pseudonocardiales</taxon>
        <taxon>Pseudonocardiaceae</taxon>
        <taxon>Pseudonocardia</taxon>
    </lineage>
</organism>
<feature type="compositionally biased region" description="Basic residues" evidence="1">
    <location>
        <begin position="14"/>
        <end position="23"/>
    </location>
</feature>
<sequence length="83" mass="9792">MAVARWHVIRRCGRQRRRRRQVHGRASDRSRRTRTGHWSGFDSVHAAIDDHTRLAYAEIHPDEKAHRDHPLISRVNNPPGHYS</sequence>
<feature type="region of interest" description="Disordered" evidence="1">
    <location>
        <begin position="14"/>
        <end position="37"/>
    </location>
</feature>
<accession>A0ABX1RCI9</accession>
<dbReference type="Proteomes" id="UP001296706">
    <property type="component" value="Unassembled WGS sequence"/>
</dbReference>
<gene>
    <name evidence="2" type="ORF">HF577_11660</name>
</gene>
<name>A0ABX1RCI9_9PSEU</name>
<feature type="compositionally biased region" description="Basic and acidic residues" evidence="1">
    <location>
        <begin position="60"/>
        <end position="71"/>
    </location>
</feature>
<evidence type="ECO:0000256" key="1">
    <source>
        <dbReference type="SAM" id="MobiDB-lite"/>
    </source>
</evidence>
<comment type="caution">
    <text evidence="2">The sequence shown here is derived from an EMBL/GenBank/DDBJ whole genome shotgun (WGS) entry which is preliminary data.</text>
</comment>